<dbReference type="Pfam" id="PF03720">
    <property type="entry name" value="UDPG_MGDP_dh_C"/>
    <property type="match status" value="1"/>
</dbReference>
<dbReference type="SMART" id="SM00984">
    <property type="entry name" value="UDPG_MGDP_dh_C"/>
    <property type="match status" value="1"/>
</dbReference>
<evidence type="ECO:0000259" key="2">
    <source>
        <dbReference type="SMART" id="SM00984"/>
    </source>
</evidence>
<dbReference type="GO" id="GO:0051287">
    <property type="term" value="F:NAD binding"/>
    <property type="evidence" value="ECO:0007669"/>
    <property type="project" value="InterPro"/>
</dbReference>
<keyword evidence="4" id="KW-1185">Reference proteome</keyword>
<dbReference type="EMBL" id="VTPC01082430">
    <property type="protein sequence ID" value="KAF2887648.1"/>
    <property type="molecule type" value="Genomic_DNA"/>
</dbReference>
<comment type="catalytic activity">
    <reaction evidence="1">
        <text>UDP-alpha-D-glucose + 2 NAD(+) + H2O = UDP-alpha-D-glucuronate + 2 NADH + 3 H(+)</text>
        <dbReference type="Rhea" id="RHEA:23596"/>
        <dbReference type="ChEBI" id="CHEBI:15377"/>
        <dbReference type="ChEBI" id="CHEBI:15378"/>
        <dbReference type="ChEBI" id="CHEBI:57540"/>
        <dbReference type="ChEBI" id="CHEBI:57945"/>
        <dbReference type="ChEBI" id="CHEBI:58052"/>
        <dbReference type="ChEBI" id="CHEBI:58885"/>
        <dbReference type="EC" id="1.1.1.22"/>
    </reaction>
</comment>
<dbReference type="GO" id="GO:0005634">
    <property type="term" value="C:nucleus"/>
    <property type="evidence" value="ECO:0007669"/>
    <property type="project" value="TreeGrafter"/>
</dbReference>
<comment type="caution">
    <text evidence="3">The sequence shown here is derived from an EMBL/GenBank/DDBJ whole genome shotgun (WGS) entry which is preliminary data.</text>
</comment>
<proteinExistence type="predicted"/>
<dbReference type="InterPro" id="IPR014027">
    <property type="entry name" value="UDP-Glc/GDP-Man_DH_C"/>
</dbReference>
<feature type="domain" description="UDP-glucose/GDP-mannose dehydrogenase C-terminal" evidence="2">
    <location>
        <begin position="4"/>
        <end position="78"/>
    </location>
</feature>
<protein>
    <recommendedName>
        <fullName evidence="2">UDP-glucose/GDP-mannose dehydrogenase C-terminal domain-containing protein</fullName>
    </recommendedName>
</protein>
<organism evidence="3 4">
    <name type="scientific">Ignelater luminosus</name>
    <name type="common">Cucubano</name>
    <name type="synonym">Pyrophorus luminosus</name>
    <dbReference type="NCBI Taxonomy" id="2038154"/>
    <lineage>
        <taxon>Eukaryota</taxon>
        <taxon>Metazoa</taxon>
        <taxon>Ecdysozoa</taxon>
        <taxon>Arthropoda</taxon>
        <taxon>Hexapoda</taxon>
        <taxon>Insecta</taxon>
        <taxon>Pterygota</taxon>
        <taxon>Neoptera</taxon>
        <taxon>Endopterygota</taxon>
        <taxon>Coleoptera</taxon>
        <taxon>Polyphaga</taxon>
        <taxon>Elateriformia</taxon>
        <taxon>Elateroidea</taxon>
        <taxon>Elateridae</taxon>
        <taxon>Agrypninae</taxon>
        <taxon>Pyrophorini</taxon>
        <taxon>Ignelater</taxon>
    </lineage>
</organism>
<evidence type="ECO:0000256" key="1">
    <source>
        <dbReference type="ARBA" id="ARBA00047473"/>
    </source>
</evidence>
<evidence type="ECO:0000313" key="3">
    <source>
        <dbReference type="EMBL" id="KAF2887648.1"/>
    </source>
</evidence>
<dbReference type="InterPro" id="IPR036220">
    <property type="entry name" value="UDP-Glc/GDP-Man_DH_C_sf"/>
</dbReference>
<dbReference type="InterPro" id="IPR028356">
    <property type="entry name" value="UDPglc_DH_euk"/>
</dbReference>
<reference evidence="3" key="1">
    <citation type="submission" date="2019-08" db="EMBL/GenBank/DDBJ databases">
        <title>The genome of the North American firefly Photinus pyralis.</title>
        <authorList>
            <consortium name="Photinus pyralis genome working group"/>
            <person name="Fallon T.R."/>
            <person name="Sander Lower S.E."/>
            <person name="Weng J.-K."/>
        </authorList>
    </citation>
    <scope>NUCLEOTIDE SEQUENCE</scope>
    <source>
        <strain evidence="3">TRF0915ILg1</strain>
        <tissue evidence="3">Whole body</tissue>
    </source>
</reference>
<dbReference type="AlphaFoldDB" id="A0A8K0CHU5"/>
<dbReference type="OrthoDB" id="5059218at2759"/>
<sequence length="111" mass="12801">VEPSQIYEDLTHPSICDSPEYVRKSVKIYSDAYTATNGTHAIVLCTEWDEFITLDYKRIYGNMMKPAYIFDGRKILDHENLLELGFHVQTIGKRLARPVTNRCWSSSSKIV</sequence>
<dbReference type="Gene3D" id="3.40.50.720">
    <property type="entry name" value="NAD(P)-binding Rossmann-like Domain"/>
    <property type="match status" value="1"/>
</dbReference>
<dbReference type="Proteomes" id="UP000801492">
    <property type="component" value="Unassembled WGS sequence"/>
</dbReference>
<evidence type="ECO:0000313" key="4">
    <source>
        <dbReference type="Proteomes" id="UP000801492"/>
    </source>
</evidence>
<accession>A0A8K0CHU5</accession>
<dbReference type="PANTHER" id="PTHR11374">
    <property type="entry name" value="UDP-GLUCOSE DEHYDROGENASE/UDP-MANNAC DEHYDROGENASE"/>
    <property type="match status" value="1"/>
</dbReference>
<dbReference type="PANTHER" id="PTHR11374:SF3">
    <property type="entry name" value="UDP-GLUCOSE 6-DEHYDROGENASE"/>
    <property type="match status" value="1"/>
</dbReference>
<dbReference type="GO" id="GO:0003979">
    <property type="term" value="F:UDP-glucose 6-dehydrogenase activity"/>
    <property type="evidence" value="ECO:0007669"/>
    <property type="project" value="UniProtKB-EC"/>
</dbReference>
<gene>
    <name evidence="3" type="ORF">ILUMI_18525</name>
</gene>
<name>A0A8K0CHU5_IGNLU</name>
<dbReference type="SUPFAM" id="SSF52413">
    <property type="entry name" value="UDP-glucose/GDP-mannose dehydrogenase C-terminal domain"/>
    <property type="match status" value="1"/>
</dbReference>
<feature type="non-terminal residue" evidence="3">
    <location>
        <position position="1"/>
    </location>
</feature>
<dbReference type="GO" id="GO:0006024">
    <property type="term" value="P:glycosaminoglycan biosynthetic process"/>
    <property type="evidence" value="ECO:0007669"/>
    <property type="project" value="TreeGrafter"/>
</dbReference>